<accession>A0A7S8FF23</accession>
<keyword evidence="2" id="KW-1133">Transmembrane helix</keyword>
<dbReference type="AlphaFoldDB" id="A0A7S8FF23"/>
<feature type="transmembrane region" description="Helical" evidence="2">
    <location>
        <begin position="21"/>
        <end position="40"/>
    </location>
</feature>
<organism evidence="3 4">
    <name type="scientific">Candidatus Nitrospira kreftii</name>
    <dbReference type="NCBI Taxonomy" id="2652173"/>
    <lineage>
        <taxon>Bacteria</taxon>
        <taxon>Pseudomonadati</taxon>
        <taxon>Nitrospirota</taxon>
        <taxon>Nitrospiria</taxon>
        <taxon>Nitrospirales</taxon>
        <taxon>Nitrospiraceae</taxon>
        <taxon>Nitrospira</taxon>
    </lineage>
</organism>
<feature type="region of interest" description="Disordered" evidence="1">
    <location>
        <begin position="142"/>
        <end position="202"/>
    </location>
</feature>
<evidence type="ECO:0000256" key="1">
    <source>
        <dbReference type="SAM" id="MobiDB-lite"/>
    </source>
</evidence>
<evidence type="ECO:0000256" key="2">
    <source>
        <dbReference type="SAM" id="Phobius"/>
    </source>
</evidence>
<proteinExistence type="predicted"/>
<reference evidence="3 4" key="1">
    <citation type="journal article" date="2020" name="ISME J.">
        <title>Enrichment and physiological characterization of a novel comammox Nitrospira indicates ammonium inhibition of complete nitrification.</title>
        <authorList>
            <person name="Sakoula D."/>
            <person name="Koch H."/>
            <person name="Frank J."/>
            <person name="Jetten M.S.M."/>
            <person name="van Kessel M.A.H.J."/>
            <person name="Lucker S."/>
        </authorList>
    </citation>
    <scope>NUCLEOTIDE SEQUENCE [LARGE SCALE GENOMIC DNA]</scope>
    <source>
        <strain evidence="3">Comreactor17</strain>
    </source>
</reference>
<dbReference type="Proteomes" id="UP000593737">
    <property type="component" value="Chromosome"/>
</dbReference>
<sequence length="245" mass="26140">MRNAKILQIPRRYHVHPMFGLFRVVCVVYIAMWGVIGLDYPVSALEQRDQVGVAGGESTQQSGQQGLGVKDAGSSNVILGGPEIIIGSIKKIHDENYTISGDRGQQIQIRVTADTNKVCVPGGHGKVSSGQEGVTERAEIPPTPYMEHQKSSGEHVASGKTSRTDDQQDLTRHATSPPSTDPSELKTKMGSTDPRANEDVARGSGFVVGGCTFKEGDHVRVEASDMGTATTIKQLTNAQGGSDNK</sequence>
<name>A0A7S8FF23_9BACT</name>
<keyword evidence="2" id="KW-0812">Transmembrane</keyword>
<gene>
    <name evidence="3" type="ORF">Nkreftii_002280</name>
</gene>
<feature type="compositionally biased region" description="Basic and acidic residues" evidence="1">
    <location>
        <begin position="162"/>
        <end position="172"/>
    </location>
</feature>
<dbReference type="KEGG" id="nkf:Nkreftii_002280"/>
<protein>
    <submittedName>
        <fullName evidence="3">Uncharacterized protein</fullName>
    </submittedName>
</protein>
<feature type="compositionally biased region" description="Polar residues" evidence="1">
    <location>
        <begin position="173"/>
        <end position="182"/>
    </location>
</feature>
<evidence type="ECO:0000313" key="3">
    <source>
        <dbReference type="EMBL" id="QPD04506.1"/>
    </source>
</evidence>
<keyword evidence="2" id="KW-0472">Membrane</keyword>
<evidence type="ECO:0000313" key="4">
    <source>
        <dbReference type="Proteomes" id="UP000593737"/>
    </source>
</evidence>
<dbReference type="EMBL" id="CP047423">
    <property type="protein sequence ID" value="QPD04506.1"/>
    <property type="molecule type" value="Genomic_DNA"/>
</dbReference>